<gene>
    <name evidence="2" type="ORF">KI387_035509</name>
</gene>
<dbReference type="InterPro" id="IPR003676">
    <property type="entry name" value="SAUR_fam"/>
</dbReference>
<dbReference type="PANTHER" id="PTHR31374:SF405">
    <property type="entry name" value="OS06G0137400 PROTEIN"/>
    <property type="match status" value="1"/>
</dbReference>
<protein>
    <recommendedName>
        <fullName evidence="4">Small auxin up regulated protein</fullName>
    </recommendedName>
</protein>
<keyword evidence="3" id="KW-1185">Reference proteome</keyword>
<evidence type="ECO:0000313" key="3">
    <source>
        <dbReference type="Proteomes" id="UP000824469"/>
    </source>
</evidence>
<dbReference type="EMBL" id="JAHRHJ020000007">
    <property type="protein sequence ID" value="KAH9307598.1"/>
    <property type="molecule type" value="Genomic_DNA"/>
</dbReference>
<dbReference type="Proteomes" id="UP000824469">
    <property type="component" value="Unassembled WGS sequence"/>
</dbReference>
<dbReference type="AlphaFoldDB" id="A0AA38FQJ9"/>
<comment type="caution">
    <text evidence="2">The sequence shown here is derived from an EMBL/GenBank/DDBJ whole genome shotgun (WGS) entry which is preliminary data.</text>
</comment>
<dbReference type="OMA" id="IPCEEIS"/>
<evidence type="ECO:0008006" key="4">
    <source>
        <dbReference type="Google" id="ProtNLM"/>
    </source>
</evidence>
<sequence>MARNKGNPQALLLKHIIKSLCRFVNAHKGGGYALSPKSRRYFSFGDEEVMGRSCGALRTDVPKGHCAVYVGSARTRFIIPTDYFNHTLFRALLNKAEEEYGFDHQMGLTIPCEEISFQHLTSMLAKNDPALRNMEL</sequence>
<dbReference type="Pfam" id="PF02519">
    <property type="entry name" value="Auxin_inducible"/>
    <property type="match status" value="1"/>
</dbReference>
<evidence type="ECO:0000256" key="1">
    <source>
        <dbReference type="ARBA" id="ARBA00006974"/>
    </source>
</evidence>
<name>A0AA38FQJ9_TAXCH</name>
<evidence type="ECO:0000313" key="2">
    <source>
        <dbReference type="EMBL" id="KAH9307598.1"/>
    </source>
</evidence>
<organism evidence="2 3">
    <name type="scientific">Taxus chinensis</name>
    <name type="common">Chinese yew</name>
    <name type="synonym">Taxus wallichiana var. chinensis</name>
    <dbReference type="NCBI Taxonomy" id="29808"/>
    <lineage>
        <taxon>Eukaryota</taxon>
        <taxon>Viridiplantae</taxon>
        <taxon>Streptophyta</taxon>
        <taxon>Embryophyta</taxon>
        <taxon>Tracheophyta</taxon>
        <taxon>Spermatophyta</taxon>
        <taxon>Pinopsida</taxon>
        <taxon>Pinidae</taxon>
        <taxon>Conifers II</taxon>
        <taxon>Cupressales</taxon>
        <taxon>Taxaceae</taxon>
        <taxon>Taxus</taxon>
    </lineage>
</organism>
<dbReference type="PANTHER" id="PTHR31374">
    <property type="entry name" value="AUXIN-INDUCED PROTEIN-LIKE-RELATED"/>
    <property type="match status" value="1"/>
</dbReference>
<comment type="similarity">
    <text evidence="1">Belongs to the ARG7 family.</text>
</comment>
<reference evidence="2 3" key="1">
    <citation type="journal article" date="2021" name="Nat. Plants">
        <title>The Taxus genome provides insights into paclitaxel biosynthesis.</title>
        <authorList>
            <person name="Xiong X."/>
            <person name="Gou J."/>
            <person name="Liao Q."/>
            <person name="Li Y."/>
            <person name="Zhou Q."/>
            <person name="Bi G."/>
            <person name="Li C."/>
            <person name="Du R."/>
            <person name="Wang X."/>
            <person name="Sun T."/>
            <person name="Guo L."/>
            <person name="Liang H."/>
            <person name="Lu P."/>
            <person name="Wu Y."/>
            <person name="Zhang Z."/>
            <person name="Ro D.K."/>
            <person name="Shang Y."/>
            <person name="Huang S."/>
            <person name="Yan J."/>
        </authorList>
    </citation>
    <scope>NUCLEOTIDE SEQUENCE [LARGE SCALE GENOMIC DNA]</scope>
    <source>
        <strain evidence="2">Ta-2019</strain>
    </source>
</reference>
<proteinExistence type="inferred from homology"/>
<accession>A0AA38FQJ9</accession>
<feature type="non-terminal residue" evidence="2">
    <location>
        <position position="136"/>
    </location>
</feature>
<dbReference type="GO" id="GO:0009733">
    <property type="term" value="P:response to auxin"/>
    <property type="evidence" value="ECO:0007669"/>
    <property type="project" value="InterPro"/>
</dbReference>